<accession>A0ABU0DSV4</accession>
<dbReference type="Proteomes" id="UP001236723">
    <property type="component" value="Unassembled WGS sequence"/>
</dbReference>
<organism evidence="2 3">
    <name type="scientific">Alkalibacillus filiformis</name>
    <dbReference type="NCBI Taxonomy" id="200990"/>
    <lineage>
        <taxon>Bacteria</taxon>
        <taxon>Bacillati</taxon>
        <taxon>Bacillota</taxon>
        <taxon>Bacilli</taxon>
        <taxon>Bacillales</taxon>
        <taxon>Bacillaceae</taxon>
        <taxon>Alkalibacillus</taxon>
    </lineage>
</organism>
<keyword evidence="3" id="KW-1185">Reference proteome</keyword>
<dbReference type="CDD" id="cd15787">
    <property type="entry name" value="YycH_N"/>
    <property type="match status" value="1"/>
</dbReference>
<evidence type="ECO:0000313" key="3">
    <source>
        <dbReference type="Proteomes" id="UP001236723"/>
    </source>
</evidence>
<feature type="domain" description="Regulatory protein YycH" evidence="1">
    <location>
        <begin position="4"/>
        <end position="442"/>
    </location>
</feature>
<name>A0ABU0DSV4_9BACI</name>
<dbReference type="Gene3D" id="3.30.310.160">
    <property type="entry name" value="YycH protein, domain 2"/>
    <property type="match status" value="1"/>
</dbReference>
<dbReference type="Pfam" id="PF07435">
    <property type="entry name" value="YycH"/>
    <property type="match status" value="1"/>
</dbReference>
<protein>
    <submittedName>
        <fullName evidence="2">Regulatory protein YycH of two-component signal transduction system YycFG</fullName>
    </submittedName>
</protein>
<dbReference type="RefSeq" id="WP_307067307.1">
    <property type="nucleotide sequence ID" value="NZ_JAUSUP010000002.1"/>
</dbReference>
<sequence length="452" mass="52678">MRKEQFKTALLVILVLSSLLLTLALWTYQPEYEELDQATYLEETELDGEPKHLSQVLQPDQIVFNETRQSTKDSAIIPDKQEEAELFEEITEWSFSQIDSHISSGSWGLWSPNMELVFPVDVPISLIDQIFNVDQFEFQHDHTFNRVYFQLIQSSEERIEVTFMSDYEDEVLNGEIESVSAYETIQNYFYRSDMASVEEVDIGFDEERFIYLTTEETEIPQQTVFTEDLNEQPLVNVLFSNPSLVRQQNVEDENEVNYTDGTRLLTLVDAFNSSSQYLSYYKPPVSGGEHSGRQDILLRSLDFTNDHYGWTDDFRLESVNYMNQVVDYRIHQNGLPVFDDNGYMLMEQAWGPQELQALSRPLFRVTNRFDLGEGDQVTIQSGESVYRFLENASDEFYLPAIEDIKIGYEVVRDSDSANNLIFLEPTWFIKYANGVWRPLSYFEDRITLQEDG</sequence>
<evidence type="ECO:0000259" key="1">
    <source>
        <dbReference type="Pfam" id="PF07435"/>
    </source>
</evidence>
<dbReference type="InterPro" id="IPR042274">
    <property type="entry name" value="YycH/YycI_2"/>
</dbReference>
<dbReference type="EMBL" id="JAUSUP010000002">
    <property type="protein sequence ID" value="MDQ0351517.1"/>
    <property type="molecule type" value="Genomic_DNA"/>
</dbReference>
<comment type="caution">
    <text evidence="2">The sequence shown here is derived from an EMBL/GenBank/DDBJ whole genome shotgun (WGS) entry which is preliminary data.</text>
</comment>
<evidence type="ECO:0000313" key="2">
    <source>
        <dbReference type="EMBL" id="MDQ0351517.1"/>
    </source>
</evidence>
<dbReference type="InterPro" id="IPR009996">
    <property type="entry name" value="YycH"/>
</dbReference>
<proteinExistence type="predicted"/>
<reference evidence="2 3" key="1">
    <citation type="submission" date="2023-07" db="EMBL/GenBank/DDBJ databases">
        <title>Genomic Encyclopedia of Type Strains, Phase IV (KMG-IV): sequencing the most valuable type-strain genomes for metagenomic binning, comparative biology and taxonomic classification.</title>
        <authorList>
            <person name="Goeker M."/>
        </authorList>
    </citation>
    <scope>NUCLEOTIDE SEQUENCE [LARGE SCALE GENOMIC DNA]</scope>
    <source>
        <strain evidence="2 3">DSM 15448</strain>
    </source>
</reference>
<gene>
    <name evidence="2" type="ORF">J2R98_001331</name>
</gene>